<keyword evidence="10" id="KW-1185">Reference proteome</keyword>
<dbReference type="GO" id="GO:0006914">
    <property type="term" value="P:autophagy"/>
    <property type="evidence" value="ECO:0007669"/>
    <property type="project" value="UniProtKB-KW"/>
</dbReference>
<dbReference type="Gene3D" id="3.40.30.10">
    <property type="entry name" value="Glutaredoxin"/>
    <property type="match status" value="1"/>
</dbReference>
<evidence type="ECO:0000256" key="4">
    <source>
        <dbReference type="ARBA" id="ARBA00035002"/>
    </source>
</evidence>
<dbReference type="WBParaSite" id="PSAMB.scaffold343size55727.g4812.t1">
    <property type="protein sequence ID" value="PSAMB.scaffold343size55727.g4812.t1"/>
    <property type="gene ID" value="PSAMB.scaffold343size55727.g4812"/>
</dbReference>
<dbReference type="PANTHER" id="PTHR44303">
    <property type="entry name" value="DNAJ HOMOLOG SUBFAMILY C MEMBER 16"/>
    <property type="match status" value="1"/>
</dbReference>
<dbReference type="InterPro" id="IPR013766">
    <property type="entry name" value="Thioredoxin_domain"/>
</dbReference>
<feature type="region of interest" description="Disordered" evidence="6">
    <location>
        <begin position="564"/>
        <end position="601"/>
    </location>
</feature>
<reference evidence="11" key="1">
    <citation type="submission" date="2022-11" db="UniProtKB">
        <authorList>
            <consortium name="WormBaseParasite"/>
        </authorList>
    </citation>
    <scope>IDENTIFICATION</scope>
</reference>
<evidence type="ECO:0000256" key="7">
    <source>
        <dbReference type="SAM" id="Phobius"/>
    </source>
</evidence>
<proteinExistence type="predicted"/>
<dbReference type="SMART" id="SM00271">
    <property type="entry name" value="DnaJ"/>
    <property type="match status" value="1"/>
</dbReference>
<dbReference type="Proteomes" id="UP000887566">
    <property type="component" value="Unplaced"/>
</dbReference>
<keyword evidence="3" id="KW-0072">Autophagy</keyword>
<feature type="signal peptide" evidence="8">
    <location>
        <begin position="1"/>
        <end position="17"/>
    </location>
</feature>
<dbReference type="AlphaFoldDB" id="A0A914W7D3"/>
<comment type="function">
    <text evidence="4">Plays an important role in regulating the size of autophagosomes during the formation process.</text>
</comment>
<organism evidence="10 11">
    <name type="scientific">Plectus sambesii</name>
    <dbReference type="NCBI Taxonomy" id="2011161"/>
    <lineage>
        <taxon>Eukaryota</taxon>
        <taxon>Metazoa</taxon>
        <taxon>Ecdysozoa</taxon>
        <taxon>Nematoda</taxon>
        <taxon>Chromadorea</taxon>
        <taxon>Plectida</taxon>
        <taxon>Plectina</taxon>
        <taxon>Plectoidea</taxon>
        <taxon>Plectidae</taxon>
        <taxon>Plectus</taxon>
    </lineage>
</organism>
<evidence type="ECO:0000256" key="8">
    <source>
        <dbReference type="SAM" id="SignalP"/>
    </source>
</evidence>
<evidence type="ECO:0000256" key="1">
    <source>
        <dbReference type="ARBA" id="ARBA00004163"/>
    </source>
</evidence>
<dbReference type="InterPro" id="IPR036249">
    <property type="entry name" value="Thioredoxin-like_sf"/>
</dbReference>
<dbReference type="Pfam" id="PF00085">
    <property type="entry name" value="Thioredoxin"/>
    <property type="match status" value="1"/>
</dbReference>
<dbReference type="CDD" id="cd06257">
    <property type="entry name" value="DnaJ"/>
    <property type="match status" value="1"/>
</dbReference>
<dbReference type="GO" id="GO:0005789">
    <property type="term" value="C:endoplasmic reticulum membrane"/>
    <property type="evidence" value="ECO:0007669"/>
    <property type="project" value="UniProtKB-SubCell"/>
</dbReference>
<feature type="domain" description="J" evidence="9">
    <location>
        <begin position="20"/>
        <end position="84"/>
    </location>
</feature>
<feature type="transmembrane region" description="Helical" evidence="7">
    <location>
        <begin position="531"/>
        <end position="554"/>
    </location>
</feature>
<dbReference type="PROSITE" id="PS50076">
    <property type="entry name" value="DNAJ_2"/>
    <property type="match status" value="1"/>
</dbReference>
<evidence type="ECO:0000256" key="5">
    <source>
        <dbReference type="ARBA" id="ARBA00035043"/>
    </source>
</evidence>
<dbReference type="Gene3D" id="1.10.287.110">
    <property type="entry name" value="DnaJ domain"/>
    <property type="match status" value="1"/>
</dbReference>
<dbReference type="SUPFAM" id="SSF52833">
    <property type="entry name" value="Thioredoxin-like"/>
    <property type="match status" value="1"/>
</dbReference>
<keyword evidence="7" id="KW-1133">Transmembrane helix</keyword>
<dbReference type="PANTHER" id="PTHR44303:SF2">
    <property type="entry name" value="DNAJ HOMOLOG SUBFAMILY C MEMBER 16"/>
    <property type="match status" value="1"/>
</dbReference>
<feature type="chain" id="PRO_5036710835" description="DnaJ homolog subfamily C member 16" evidence="8">
    <location>
        <begin position="18"/>
        <end position="802"/>
    </location>
</feature>
<feature type="compositionally biased region" description="Polar residues" evidence="6">
    <location>
        <begin position="575"/>
        <end position="595"/>
    </location>
</feature>
<keyword evidence="7" id="KW-0472">Membrane</keyword>
<evidence type="ECO:0000256" key="2">
    <source>
        <dbReference type="ARBA" id="ARBA00020921"/>
    </source>
</evidence>
<dbReference type="SUPFAM" id="SSF46565">
    <property type="entry name" value="Chaperone J-domain"/>
    <property type="match status" value="1"/>
</dbReference>
<protein>
    <recommendedName>
        <fullName evidence="2">DnaJ homolog subfamily C member 16</fullName>
    </recommendedName>
    <alternativeName>
        <fullName evidence="5">Endoplasmic reticulum DNA J domain-containing protein 8</fullName>
    </alternativeName>
</protein>
<keyword evidence="7" id="KW-0812">Transmembrane</keyword>
<evidence type="ECO:0000313" key="10">
    <source>
        <dbReference type="Proteomes" id="UP000887566"/>
    </source>
</evidence>
<dbReference type="Pfam" id="PF00226">
    <property type="entry name" value="DnaJ"/>
    <property type="match status" value="1"/>
</dbReference>
<evidence type="ECO:0000256" key="6">
    <source>
        <dbReference type="SAM" id="MobiDB-lite"/>
    </source>
</evidence>
<dbReference type="InterPro" id="IPR018253">
    <property type="entry name" value="DnaJ_domain_CS"/>
</dbReference>
<keyword evidence="8" id="KW-0732">Signal</keyword>
<evidence type="ECO:0000256" key="3">
    <source>
        <dbReference type="ARBA" id="ARBA00023006"/>
    </source>
</evidence>
<dbReference type="PRINTS" id="PR00625">
    <property type="entry name" value="JDOMAIN"/>
</dbReference>
<dbReference type="InterPro" id="IPR001623">
    <property type="entry name" value="DnaJ_domain"/>
</dbReference>
<accession>A0A914W7D3</accession>
<sequence>MILSGLLIFALFTSIAAINDPYATLGISKKATIKDIKRAYKEKAKEWHPDKNESPGANEKFVEINQAYELLSDPLRKERFDKFGTFDEPHEGHGGNGFHNGFDSFFNGFGGFGGFDAANSFFNKHRISMRSYQNTIIERSHIQPYIIFSYSNWCHSCHQLEPVWESVVGDLEPLGYGIGTINAQMEGNLMEKLRISRLPTIVVVVEGRVIHYRGPYQAKSIRMFARDVLPPSFMVRISDYYSLKRFLDLWSSTNKVSVLMFGDKEKPKLRYMLTAMKYSTFARFAYVHLTDEAPIQEMRDALSIRCATCESVLIFNEFPENGPVAHITSMKQLSPESINSLIENNKYLVLPRLSSQSHMDDLCPVSSRNPRRLCAILIVSDRPAEGSHVSAFRDFVLTHKYETDRIRFTYMYADKQRAFVDAFKPQSVNTKDEELSVDHRDVVIVWRVEQSKARYTWLRAAWSGKEADVNTSAQSLSASVDAILQGVSKLDDQTALQMLVDEFSPSWFTRLAKRTARLWETLLFHVTKDEFLPAISALGTLIVILLIGYGLNYAAVSEERKKKEELKKAQRPNGAATNETRNVPTKTPSTRSTAPQRPRMRPEYEQLVHELRAETFFGLVRLLKPGCRSLIVLIDEDTKDLLLPEFCRHIWPWRNNKTLSFGYIMVNKNLPWFRKLLEHTLPVDEGDPTSASAVMYKRLKNINPRQTVGTVLAICGWKLYFCMYHPMHGKSTASGRRNFMGFDDSDYSSSDSEPSTKEEMEALKKKNLKMEEVLSGMPNWLDRLFEGSVTRYYVPEWPDNLK</sequence>
<name>A0A914W7D3_9BILA</name>
<evidence type="ECO:0000313" key="11">
    <source>
        <dbReference type="WBParaSite" id="PSAMB.scaffold343size55727.g4812.t1"/>
    </source>
</evidence>
<dbReference type="PROSITE" id="PS00636">
    <property type="entry name" value="DNAJ_1"/>
    <property type="match status" value="1"/>
</dbReference>
<evidence type="ECO:0000259" key="9">
    <source>
        <dbReference type="PROSITE" id="PS50076"/>
    </source>
</evidence>
<dbReference type="InterPro" id="IPR036869">
    <property type="entry name" value="J_dom_sf"/>
</dbReference>
<comment type="subcellular location">
    <subcellularLocation>
        <location evidence="1">Endoplasmic reticulum membrane</location>
        <topology evidence="1">Single-pass type IV membrane protein</topology>
    </subcellularLocation>
</comment>
<dbReference type="InterPro" id="IPR052448">
    <property type="entry name" value="DnaJ_C16_autophagy_reg"/>
</dbReference>